<comment type="caution">
    <text evidence="3">The sequence shown here is derived from an EMBL/GenBank/DDBJ whole genome shotgun (WGS) entry which is preliminary data.</text>
</comment>
<proteinExistence type="predicted"/>
<feature type="transmembrane region" description="Helical" evidence="2">
    <location>
        <begin position="428"/>
        <end position="455"/>
    </location>
</feature>
<organism evidence="3 4">
    <name type="scientific">Polyplosphaeria fusca</name>
    <dbReference type="NCBI Taxonomy" id="682080"/>
    <lineage>
        <taxon>Eukaryota</taxon>
        <taxon>Fungi</taxon>
        <taxon>Dikarya</taxon>
        <taxon>Ascomycota</taxon>
        <taxon>Pezizomycotina</taxon>
        <taxon>Dothideomycetes</taxon>
        <taxon>Pleosporomycetidae</taxon>
        <taxon>Pleosporales</taxon>
        <taxon>Tetraplosphaeriaceae</taxon>
        <taxon>Polyplosphaeria</taxon>
    </lineage>
</organism>
<keyword evidence="2" id="KW-0812">Transmembrane</keyword>
<name>A0A9P4QYF3_9PLEO</name>
<dbReference type="EMBL" id="ML996163">
    <property type="protein sequence ID" value="KAF2733301.1"/>
    <property type="molecule type" value="Genomic_DNA"/>
</dbReference>
<gene>
    <name evidence="3" type="ORF">EJ04DRAFT_605754</name>
</gene>
<dbReference type="Proteomes" id="UP000799444">
    <property type="component" value="Unassembled WGS sequence"/>
</dbReference>
<feature type="compositionally biased region" description="Basic and acidic residues" evidence="1">
    <location>
        <begin position="513"/>
        <end position="532"/>
    </location>
</feature>
<protein>
    <submittedName>
        <fullName evidence="3">Uncharacterized protein</fullName>
    </submittedName>
</protein>
<keyword evidence="2" id="KW-1133">Transmembrane helix</keyword>
<accession>A0A9P4QYF3</accession>
<keyword evidence="4" id="KW-1185">Reference proteome</keyword>
<feature type="compositionally biased region" description="Polar residues" evidence="1">
    <location>
        <begin position="550"/>
        <end position="578"/>
    </location>
</feature>
<keyword evidence="2" id="KW-0472">Membrane</keyword>
<dbReference type="OrthoDB" id="3540210at2759"/>
<feature type="transmembrane region" description="Helical" evidence="2">
    <location>
        <begin position="113"/>
        <end position="136"/>
    </location>
</feature>
<feature type="transmembrane region" description="Helical" evidence="2">
    <location>
        <begin position="80"/>
        <end position="101"/>
    </location>
</feature>
<feature type="transmembrane region" description="Helical" evidence="2">
    <location>
        <begin position="36"/>
        <end position="60"/>
    </location>
</feature>
<sequence length="578" mass="64418">MSELQAQFVKRGYWVNQADGPVMGQTITTDTRTGSIIISLLTLFTSLGLSHLWNLITYIWHQTRANGDPRDALFRQQQVLLRTFPSPLVLVADSFKIWLAWRRKTKGVLRRTWLHSIVAIVFKLATVAASILSAYVAVGSNIQVLPWACPFDKSICASDGVQFDSGYINVGESFGLNIEKKDSLSYRKRTVCSMLSLTNRTGMLNSTQVPENLVLHPPLPGDTLVTYNYGLTLGEYSGIMRIDLLLTFQSFRIQYSGQNLSAPGVFKTLPELQYPGADIVIKLIVLNNVAYRNAVNDPMFAAHKEYTATDSEGGTNLTLYRSDSPATVTGCTEQYQFCFGSHTNNDTCTSPTGFVEALPGDQWIQELQGWNSIVWAGHQALIADYSIGPTIRDPLSTSYVLPPSNNAEKSLCGMQKMRKPGGFMNINVFGLIFIIVISNVVTIVDLTLLRFIAVVKKIKKFDSPRLDRWVQDGLFHLQRHAYEAYGEGKWEDLTSEVPTTVEQTEFPDLPLRPTHDSLPKSEDKGSWAHHVEVLQPETSTDDTTLQQSTPWSMQAEITQLQHNEGAQASSGARKSTHE</sequence>
<evidence type="ECO:0000313" key="3">
    <source>
        <dbReference type="EMBL" id="KAF2733301.1"/>
    </source>
</evidence>
<evidence type="ECO:0000256" key="1">
    <source>
        <dbReference type="SAM" id="MobiDB-lite"/>
    </source>
</evidence>
<evidence type="ECO:0000256" key="2">
    <source>
        <dbReference type="SAM" id="Phobius"/>
    </source>
</evidence>
<reference evidence="3" key="1">
    <citation type="journal article" date="2020" name="Stud. Mycol.">
        <title>101 Dothideomycetes genomes: a test case for predicting lifestyles and emergence of pathogens.</title>
        <authorList>
            <person name="Haridas S."/>
            <person name="Albert R."/>
            <person name="Binder M."/>
            <person name="Bloem J."/>
            <person name="Labutti K."/>
            <person name="Salamov A."/>
            <person name="Andreopoulos B."/>
            <person name="Baker S."/>
            <person name="Barry K."/>
            <person name="Bills G."/>
            <person name="Bluhm B."/>
            <person name="Cannon C."/>
            <person name="Castanera R."/>
            <person name="Culley D."/>
            <person name="Daum C."/>
            <person name="Ezra D."/>
            <person name="Gonzalez J."/>
            <person name="Henrissat B."/>
            <person name="Kuo A."/>
            <person name="Liang C."/>
            <person name="Lipzen A."/>
            <person name="Lutzoni F."/>
            <person name="Magnuson J."/>
            <person name="Mondo S."/>
            <person name="Nolan M."/>
            <person name="Ohm R."/>
            <person name="Pangilinan J."/>
            <person name="Park H.-J."/>
            <person name="Ramirez L."/>
            <person name="Alfaro M."/>
            <person name="Sun H."/>
            <person name="Tritt A."/>
            <person name="Yoshinaga Y."/>
            <person name="Zwiers L.-H."/>
            <person name="Turgeon B."/>
            <person name="Goodwin S."/>
            <person name="Spatafora J."/>
            <person name="Crous P."/>
            <person name="Grigoriev I."/>
        </authorList>
    </citation>
    <scope>NUCLEOTIDE SEQUENCE</scope>
    <source>
        <strain evidence="3">CBS 125425</strain>
    </source>
</reference>
<feature type="region of interest" description="Disordered" evidence="1">
    <location>
        <begin position="499"/>
        <end position="578"/>
    </location>
</feature>
<dbReference type="AlphaFoldDB" id="A0A9P4QYF3"/>
<evidence type="ECO:0000313" key="4">
    <source>
        <dbReference type="Proteomes" id="UP000799444"/>
    </source>
</evidence>